<proteinExistence type="predicted"/>
<reference evidence="2 4" key="2">
    <citation type="submission" date="2017-03" db="EMBL/GenBank/DDBJ databases">
        <title>Complete sequence of Clostridium formicaceticum DSM 92.</title>
        <authorList>
            <person name="Poehlein A."/>
            <person name="Karl M."/>
            <person name="Bengelsdorf F.R."/>
            <person name="Duerre P."/>
            <person name="Daniel R."/>
        </authorList>
    </citation>
    <scope>NUCLEOTIDE SEQUENCE [LARGE SCALE GENOMIC DNA]</scope>
    <source>
        <strain evidence="2 4">DSM 92</strain>
    </source>
</reference>
<reference evidence="1 3" key="1">
    <citation type="submission" date="2016-10" db="EMBL/GenBank/DDBJ databases">
        <title>Complete Genome Sequence of Acetogen Clostridium formicoaceticum ATCC 27076.</title>
        <authorList>
            <person name="Bao T."/>
            <person name="Cheng C."/>
            <person name="Zhao J."/>
            <person name="Yang S.-T."/>
            <person name="Wang J."/>
            <person name="Wang M."/>
        </authorList>
    </citation>
    <scope>NUCLEOTIDE SEQUENCE [LARGE SCALE GENOMIC DNA]</scope>
    <source>
        <strain evidence="1 3">ATCC 27076</strain>
    </source>
</reference>
<evidence type="ECO:0000313" key="4">
    <source>
        <dbReference type="Proteomes" id="UP000192478"/>
    </source>
</evidence>
<dbReference type="KEGG" id="cfm:BJL90_14160"/>
<accession>A0AAC9WG24</accession>
<dbReference type="RefSeq" id="WP_070969297.1">
    <property type="nucleotide sequence ID" value="NZ_CP017603.1"/>
</dbReference>
<evidence type="ECO:0000313" key="2">
    <source>
        <dbReference type="EMBL" id="ARE87376.1"/>
    </source>
</evidence>
<protein>
    <submittedName>
        <fullName evidence="2">Uncharacterized protein</fullName>
    </submittedName>
</protein>
<dbReference type="EMBL" id="CP020559">
    <property type="protein sequence ID" value="ARE87376.1"/>
    <property type="molecule type" value="Genomic_DNA"/>
</dbReference>
<gene>
    <name evidence="1" type="ORF">BJL90_14160</name>
    <name evidence="2" type="ORF">CLFO_17760</name>
</gene>
<name>A0AAC9WG24_9CLOT</name>
<keyword evidence="3" id="KW-1185">Reference proteome</keyword>
<dbReference type="Proteomes" id="UP000177894">
    <property type="component" value="Chromosome"/>
</dbReference>
<dbReference type="AlphaFoldDB" id="A0AAC9WG24"/>
<sequence length="442" mass="51873">MKIIDEKVREIQTQHIKDVITKKEYWKADKFRVLNNEAGFGKSYISYEAIADIALEGYRVVYVQKFANENTEEQDAKKLKKTVKAIEGWAWGNEIVNYLASDNKKDHNKIIKEHSVICITHKKYMESCKEKSNFITDADILICDEFIDLCKELEISDKELKILSSATSVFKDYRKEILQFHDYIKKEIEEKYNTYGTTEMSFVNLKPSKKMMNILSNLETMVDKKHDLEDIKEVLFTCRQILTRSCLYSTNNAFITYDNRYNYLLAKQSNIMLDANAGFDGRYSLNPIFELDPQSKVFDYTSSSITLYQIATTKNALTRTKNIVNDARNYLLEKQKVGFNKKPNSLIVSSKKVRENLSFTDLQLEQDKLVEGINYTHFGFIIGKNDWKNCDDVWILFTPYFQWHTYLIEYMYYSPTEKFSGSESCKIESIQRNDGYEKKYCL</sequence>
<evidence type="ECO:0000313" key="1">
    <source>
        <dbReference type="EMBL" id="AOY76896.1"/>
    </source>
</evidence>
<dbReference type="Proteomes" id="UP000192478">
    <property type="component" value="Chromosome"/>
</dbReference>
<evidence type="ECO:0000313" key="3">
    <source>
        <dbReference type="Proteomes" id="UP000177894"/>
    </source>
</evidence>
<dbReference type="EMBL" id="CP017603">
    <property type="protein sequence ID" value="AOY76896.1"/>
    <property type="molecule type" value="Genomic_DNA"/>
</dbReference>
<organism evidence="2 4">
    <name type="scientific">Clostridium formicaceticum</name>
    <dbReference type="NCBI Taxonomy" id="1497"/>
    <lineage>
        <taxon>Bacteria</taxon>
        <taxon>Bacillati</taxon>
        <taxon>Bacillota</taxon>
        <taxon>Clostridia</taxon>
        <taxon>Eubacteriales</taxon>
        <taxon>Clostridiaceae</taxon>
        <taxon>Clostridium</taxon>
    </lineage>
</organism>